<evidence type="ECO:0000313" key="3">
    <source>
        <dbReference type="Proteomes" id="UP001152320"/>
    </source>
</evidence>
<name>A0A9Q1GZY9_HOLLE</name>
<reference evidence="2" key="1">
    <citation type="submission" date="2021-10" db="EMBL/GenBank/DDBJ databases">
        <title>Tropical sea cucumber genome reveals ecological adaptation and Cuvierian tubules defense mechanism.</title>
        <authorList>
            <person name="Chen T."/>
        </authorList>
    </citation>
    <scope>NUCLEOTIDE SEQUENCE</scope>
    <source>
        <strain evidence="2">Nanhai2018</strain>
        <tissue evidence="2">Muscle</tissue>
    </source>
</reference>
<sequence>MTTFRKLPKEQQWSNEQEYPSPSSDKNDRDSKHGSMCPLETHATLNAIEHFKLLRQEKPVYTCCICDRLLFKIQSSPERTMDSVIGVVQQDEVSRNVLVRGEEVLVRTLVLGQQQEKIKKTEMPRKEILQDAIAYSDEENLIQLLMANDMTIKVKGGLLRQVLQVDTANDWQKVLDALLRIRAAITTYHGEAVKISLQGQS</sequence>
<dbReference type="AlphaFoldDB" id="A0A9Q1GZY9"/>
<gene>
    <name evidence="2" type="ORF">HOLleu_26446</name>
</gene>
<dbReference type="Proteomes" id="UP001152320">
    <property type="component" value="Chromosome 13"/>
</dbReference>
<comment type="caution">
    <text evidence="2">The sequence shown here is derived from an EMBL/GenBank/DDBJ whole genome shotgun (WGS) entry which is preliminary data.</text>
</comment>
<organism evidence="2 3">
    <name type="scientific">Holothuria leucospilota</name>
    <name type="common">Black long sea cucumber</name>
    <name type="synonym">Mertensiothuria leucospilota</name>
    <dbReference type="NCBI Taxonomy" id="206669"/>
    <lineage>
        <taxon>Eukaryota</taxon>
        <taxon>Metazoa</taxon>
        <taxon>Echinodermata</taxon>
        <taxon>Eleutherozoa</taxon>
        <taxon>Echinozoa</taxon>
        <taxon>Holothuroidea</taxon>
        <taxon>Aspidochirotacea</taxon>
        <taxon>Aspidochirotida</taxon>
        <taxon>Holothuriidae</taxon>
        <taxon>Holothuria</taxon>
    </lineage>
</organism>
<keyword evidence="3" id="KW-1185">Reference proteome</keyword>
<feature type="region of interest" description="Disordered" evidence="1">
    <location>
        <begin position="1"/>
        <end position="37"/>
    </location>
</feature>
<feature type="compositionally biased region" description="Polar residues" evidence="1">
    <location>
        <begin position="11"/>
        <end position="24"/>
    </location>
</feature>
<protein>
    <submittedName>
        <fullName evidence="2">Uncharacterized protein</fullName>
    </submittedName>
</protein>
<accession>A0A9Q1GZY9</accession>
<evidence type="ECO:0000256" key="1">
    <source>
        <dbReference type="SAM" id="MobiDB-lite"/>
    </source>
</evidence>
<dbReference type="EMBL" id="JAIZAY010000013">
    <property type="protein sequence ID" value="KAJ8030132.1"/>
    <property type="molecule type" value="Genomic_DNA"/>
</dbReference>
<evidence type="ECO:0000313" key="2">
    <source>
        <dbReference type="EMBL" id="KAJ8030132.1"/>
    </source>
</evidence>
<proteinExistence type="predicted"/>